<dbReference type="GO" id="GO:0016853">
    <property type="term" value="F:isomerase activity"/>
    <property type="evidence" value="ECO:0007669"/>
    <property type="project" value="UniProtKB-KW"/>
</dbReference>
<dbReference type="GO" id="GO:0010124">
    <property type="term" value="P:phenylacetate catabolic process"/>
    <property type="evidence" value="ECO:0007669"/>
    <property type="project" value="InterPro"/>
</dbReference>
<organism evidence="2 3">
    <name type="scientific">Azospirillum griseum</name>
    <dbReference type="NCBI Taxonomy" id="2496639"/>
    <lineage>
        <taxon>Bacteria</taxon>
        <taxon>Pseudomonadati</taxon>
        <taxon>Pseudomonadota</taxon>
        <taxon>Alphaproteobacteria</taxon>
        <taxon>Rhodospirillales</taxon>
        <taxon>Azospirillaceae</taxon>
        <taxon>Azospirillum</taxon>
    </lineage>
</organism>
<accession>A0A3S0K6K9</accession>
<name>A0A3S0K6K9_9PROT</name>
<protein>
    <submittedName>
        <fullName evidence="2">2-(1,2-epoxy-1,2-dihydrophenyl)acetyl-CoA isomerase</fullName>
        <ecNumber evidence="2">5.3.3.18</ecNumber>
    </submittedName>
</protein>
<sequence length="264" mass="27611">MSAETPILLTIADGVATITLNRPDRLNSFTAAMHADLRAALDRVEGDATVRCLLLTGAGRGFCAGQDLSDRAVAPGAAPPDLGESIETNYNPLVRRLRALPMPVVCAVNGVAAGAGANLALACDIVLAARSASFIQAFCKIGLLPDSGGTWTLPRLVGHARAMGLAMLGDKVTATQAEAWGMIWKAVDDDALAGEALALARHLATQPTKGLALIKRALNASSTNDLDAQLDLERDLQREAGRSEDYREGVAAFVGKRAPSFQGR</sequence>
<dbReference type="EC" id="5.3.3.18" evidence="2"/>
<dbReference type="InterPro" id="IPR029045">
    <property type="entry name" value="ClpP/crotonase-like_dom_sf"/>
</dbReference>
<dbReference type="CDD" id="cd06558">
    <property type="entry name" value="crotonase-like"/>
    <property type="match status" value="1"/>
</dbReference>
<gene>
    <name evidence="2" type="ORF">EJ903_06355</name>
</gene>
<dbReference type="PANTHER" id="PTHR43459:SF1">
    <property type="entry name" value="EG:BACN32G11.4 PROTEIN"/>
    <property type="match status" value="1"/>
</dbReference>
<dbReference type="SUPFAM" id="SSF52096">
    <property type="entry name" value="ClpP/crotonase"/>
    <property type="match status" value="1"/>
</dbReference>
<dbReference type="Pfam" id="PF00378">
    <property type="entry name" value="ECH_1"/>
    <property type="match status" value="1"/>
</dbReference>
<comment type="similarity">
    <text evidence="1">Belongs to the enoyl-CoA hydratase/isomerase family.</text>
</comment>
<dbReference type="RefSeq" id="WP_126613515.1">
    <property type="nucleotide sequence ID" value="NZ_JBHUCY010000053.1"/>
</dbReference>
<dbReference type="FunFam" id="3.90.226.10:FF:000071">
    <property type="entry name" value="Putative enoyl-CoA hydratase PaaB"/>
    <property type="match status" value="1"/>
</dbReference>
<dbReference type="AlphaFoldDB" id="A0A3S0K6K9"/>
<dbReference type="NCBIfam" id="TIGR02280">
    <property type="entry name" value="PaaB1"/>
    <property type="match status" value="1"/>
</dbReference>
<proteinExistence type="inferred from homology"/>
<keyword evidence="3" id="KW-1185">Reference proteome</keyword>
<dbReference type="Proteomes" id="UP000277007">
    <property type="component" value="Unassembled WGS sequence"/>
</dbReference>
<dbReference type="EMBL" id="RXMA01000004">
    <property type="protein sequence ID" value="RTR22571.1"/>
    <property type="molecule type" value="Genomic_DNA"/>
</dbReference>
<evidence type="ECO:0000256" key="1">
    <source>
        <dbReference type="ARBA" id="ARBA00005254"/>
    </source>
</evidence>
<comment type="caution">
    <text evidence="2">The sequence shown here is derived from an EMBL/GenBank/DDBJ whole genome shotgun (WGS) entry which is preliminary data.</text>
</comment>
<reference evidence="2 3" key="1">
    <citation type="submission" date="2018-12" db="EMBL/GenBank/DDBJ databases">
        <authorList>
            <person name="Yang Y."/>
        </authorList>
    </citation>
    <scope>NUCLEOTIDE SEQUENCE [LARGE SCALE GENOMIC DNA]</scope>
    <source>
        <strain evidence="2 3">L-25-5w-1</strain>
    </source>
</reference>
<dbReference type="OrthoDB" id="9781757at2"/>
<dbReference type="Gene3D" id="1.10.12.10">
    <property type="entry name" value="Lyase 2-enoyl-coa Hydratase, Chain A, domain 2"/>
    <property type="match status" value="1"/>
</dbReference>
<keyword evidence="2" id="KW-0413">Isomerase</keyword>
<dbReference type="Gene3D" id="3.90.226.10">
    <property type="entry name" value="2-enoyl-CoA Hydratase, Chain A, domain 1"/>
    <property type="match status" value="1"/>
</dbReference>
<evidence type="ECO:0000313" key="2">
    <source>
        <dbReference type="EMBL" id="RTR22571.1"/>
    </source>
</evidence>
<dbReference type="PANTHER" id="PTHR43459">
    <property type="entry name" value="ENOYL-COA HYDRATASE"/>
    <property type="match status" value="1"/>
</dbReference>
<dbReference type="InterPro" id="IPR001753">
    <property type="entry name" value="Enoyl-CoA_hydra/iso"/>
</dbReference>
<dbReference type="InterPro" id="IPR014748">
    <property type="entry name" value="Enoyl-CoA_hydra_C"/>
</dbReference>
<evidence type="ECO:0000313" key="3">
    <source>
        <dbReference type="Proteomes" id="UP000277007"/>
    </source>
</evidence>
<dbReference type="InterPro" id="IPR011968">
    <property type="entry name" value="PaaB1"/>
</dbReference>